<dbReference type="AlphaFoldDB" id="A0A3M7QL09"/>
<evidence type="ECO:0000313" key="1">
    <source>
        <dbReference type="EMBL" id="RNA11711.1"/>
    </source>
</evidence>
<protein>
    <submittedName>
        <fullName evidence="1">Uncharacterized protein</fullName>
    </submittedName>
</protein>
<sequence>MNNKNHNCNLKNIQTKNKYTGLYQKSQIFISGWEIENKYKWISDNLRFEWNKVLLSIILKKLIESKQPAEAF</sequence>
<evidence type="ECO:0000313" key="2">
    <source>
        <dbReference type="Proteomes" id="UP000276133"/>
    </source>
</evidence>
<dbReference type="Proteomes" id="UP000276133">
    <property type="component" value="Unassembled WGS sequence"/>
</dbReference>
<keyword evidence="2" id="KW-1185">Reference proteome</keyword>
<comment type="caution">
    <text evidence="1">The sequence shown here is derived from an EMBL/GenBank/DDBJ whole genome shotgun (WGS) entry which is preliminary data.</text>
</comment>
<reference evidence="1 2" key="1">
    <citation type="journal article" date="2018" name="Sci. Rep.">
        <title>Genomic signatures of local adaptation to the degree of environmental predictability in rotifers.</title>
        <authorList>
            <person name="Franch-Gras L."/>
            <person name="Hahn C."/>
            <person name="Garcia-Roger E.M."/>
            <person name="Carmona M.J."/>
            <person name="Serra M."/>
            <person name="Gomez A."/>
        </authorList>
    </citation>
    <scope>NUCLEOTIDE SEQUENCE [LARGE SCALE GENOMIC DNA]</scope>
    <source>
        <strain evidence="1">HYR1</strain>
    </source>
</reference>
<gene>
    <name evidence="1" type="ORF">BpHYR1_036760</name>
</gene>
<proteinExistence type="predicted"/>
<accession>A0A3M7QL09</accession>
<dbReference type="EMBL" id="REGN01005879">
    <property type="protein sequence ID" value="RNA11711.1"/>
    <property type="molecule type" value="Genomic_DNA"/>
</dbReference>
<name>A0A3M7QL09_BRAPC</name>
<organism evidence="1 2">
    <name type="scientific">Brachionus plicatilis</name>
    <name type="common">Marine rotifer</name>
    <name type="synonym">Brachionus muelleri</name>
    <dbReference type="NCBI Taxonomy" id="10195"/>
    <lineage>
        <taxon>Eukaryota</taxon>
        <taxon>Metazoa</taxon>
        <taxon>Spiralia</taxon>
        <taxon>Gnathifera</taxon>
        <taxon>Rotifera</taxon>
        <taxon>Eurotatoria</taxon>
        <taxon>Monogononta</taxon>
        <taxon>Pseudotrocha</taxon>
        <taxon>Ploima</taxon>
        <taxon>Brachionidae</taxon>
        <taxon>Brachionus</taxon>
    </lineage>
</organism>